<evidence type="ECO:0000313" key="1">
    <source>
        <dbReference type="EMBL" id="MBA4620506.1"/>
    </source>
</evidence>
<reference evidence="1" key="2">
    <citation type="submission" date="2020-07" db="EMBL/GenBank/DDBJ databases">
        <authorList>
            <person name="Vera ALvarez R."/>
            <person name="Arias-Moreno D.M."/>
            <person name="Jimenez-Jacinto V."/>
            <person name="Jimenez-Bremont J.F."/>
            <person name="Swaminathan K."/>
            <person name="Moose S.P."/>
            <person name="Guerrero-Gonzalez M.L."/>
            <person name="Marino-Ramirez L."/>
            <person name="Landsman D."/>
            <person name="Rodriguez-Kessler M."/>
            <person name="Delgado-Sanchez P."/>
        </authorList>
    </citation>
    <scope>NUCLEOTIDE SEQUENCE</scope>
    <source>
        <tissue evidence="1">Cladode</tissue>
    </source>
</reference>
<accession>A0A7C9CLI8</accession>
<dbReference type="AlphaFoldDB" id="A0A7C9CLI8"/>
<sequence>MEKSLQVAIALWLALRTGFHPHHGSPIQLTQLIAGLQSHTPKKRGLVLWDFRGTPSLILVVELMRDLRRNLARTPWKSSITSSKLEELMLESLLVLEAQRKLVRQLLPQCETVKTSSILYATGFF</sequence>
<organism evidence="1">
    <name type="scientific">Opuntia streptacantha</name>
    <name type="common">Prickly pear cactus</name>
    <name type="synonym">Opuntia cardona</name>
    <dbReference type="NCBI Taxonomy" id="393608"/>
    <lineage>
        <taxon>Eukaryota</taxon>
        <taxon>Viridiplantae</taxon>
        <taxon>Streptophyta</taxon>
        <taxon>Embryophyta</taxon>
        <taxon>Tracheophyta</taxon>
        <taxon>Spermatophyta</taxon>
        <taxon>Magnoliopsida</taxon>
        <taxon>eudicotyledons</taxon>
        <taxon>Gunneridae</taxon>
        <taxon>Pentapetalae</taxon>
        <taxon>Caryophyllales</taxon>
        <taxon>Cactineae</taxon>
        <taxon>Cactaceae</taxon>
        <taxon>Opuntioideae</taxon>
        <taxon>Opuntia</taxon>
    </lineage>
</organism>
<reference evidence="1" key="1">
    <citation type="journal article" date="2013" name="J. Plant Res.">
        <title>Effect of fungi and light on seed germination of three Opuntia species from semiarid lands of central Mexico.</title>
        <authorList>
            <person name="Delgado-Sanchez P."/>
            <person name="Jimenez-Bremont J.F."/>
            <person name="Guerrero-Gonzalez Mde L."/>
            <person name="Flores J."/>
        </authorList>
    </citation>
    <scope>NUCLEOTIDE SEQUENCE</scope>
    <source>
        <tissue evidence="1">Cladode</tissue>
    </source>
</reference>
<proteinExistence type="predicted"/>
<dbReference type="EMBL" id="GISG01030697">
    <property type="protein sequence ID" value="MBA4620506.1"/>
    <property type="molecule type" value="Transcribed_RNA"/>
</dbReference>
<protein>
    <submittedName>
        <fullName evidence="1">Uncharacterized protein</fullName>
    </submittedName>
</protein>
<name>A0A7C9CLI8_OPUST</name>